<sequence>MTQKFEIEYTESFYKTTENLINHLSYYSTEIEVISKIEKVIDDFEERIKRAPESCQISPPLMQELGIKTWREYNKGGIRILYRVIKDESKVVADVFLSQKQDIERALTDYCLMHI</sequence>
<dbReference type="EMBL" id="MN400773">
    <property type="protein sequence ID" value="QID24516.1"/>
    <property type="molecule type" value="Genomic_DNA"/>
</dbReference>
<dbReference type="RefSeq" id="WP_181718185.1">
    <property type="nucleotide sequence ID" value="NZ_MN400773.1"/>
</dbReference>
<protein>
    <submittedName>
        <fullName evidence="1">Type II toxin-antitoxin system RelE/ParE family toxin</fullName>
    </submittedName>
</protein>
<geneLocation type="plasmid" evidence="1">
    <name>pMEGA</name>
</geneLocation>
<gene>
    <name evidence="1" type="ORF">PSHA_p00023</name>
</gene>
<accession>A0A6G6ARX0</accession>
<name>A0A6G6ARX0_PSET1</name>
<proteinExistence type="predicted"/>
<dbReference type="AlphaFoldDB" id="A0A6G6ARX0"/>
<organism evidence="1">
    <name type="scientific">Pseudoalteromonas translucida (strain TAC 125)</name>
    <dbReference type="NCBI Taxonomy" id="326442"/>
    <lineage>
        <taxon>Bacteria</taxon>
        <taxon>Pseudomonadati</taxon>
        <taxon>Pseudomonadota</taxon>
        <taxon>Gammaproteobacteria</taxon>
        <taxon>Alteromonadales</taxon>
        <taxon>Pseudoalteromonadaceae</taxon>
        <taxon>Pseudoalteromonas</taxon>
    </lineage>
</organism>
<keyword evidence="1" id="KW-0614">Plasmid</keyword>
<reference evidence="1" key="1">
    <citation type="submission" date="2019-09" db="EMBL/GenBank/DDBJ databases">
        <authorList>
            <person name="Qi W."/>
            <person name="Colarusso A."/>
            <person name="Olombrada M."/>
            <person name="Parrilli E."/>
            <person name="Patrignani A."/>
            <person name="Tutino M.L."/>
            <person name="Toll-Riera M."/>
        </authorList>
    </citation>
    <scope>NUCLEOTIDE SEQUENCE</scope>
    <source>
        <strain evidence="1">TAC125</strain>
        <plasmid evidence="1">pMEGA</plasmid>
    </source>
</reference>
<evidence type="ECO:0000313" key="1">
    <source>
        <dbReference type="EMBL" id="QID24516.1"/>
    </source>
</evidence>